<evidence type="ECO:0000256" key="3">
    <source>
        <dbReference type="SAM" id="Coils"/>
    </source>
</evidence>
<dbReference type="PANTHER" id="PTHR35089:SF1">
    <property type="entry name" value="CHAPERONE PROTEIN SKP"/>
    <property type="match status" value="1"/>
</dbReference>
<dbReference type="SMART" id="SM00935">
    <property type="entry name" value="OmpH"/>
    <property type="match status" value="1"/>
</dbReference>
<proteinExistence type="inferred from homology"/>
<comment type="caution">
    <text evidence="4">The sequence shown here is derived from an EMBL/GenBank/DDBJ whole genome shotgun (WGS) entry which is preliminary data.</text>
</comment>
<dbReference type="InterPro" id="IPR005632">
    <property type="entry name" value="Chaperone_Skp"/>
</dbReference>
<dbReference type="Gene3D" id="3.30.910.20">
    <property type="entry name" value="Skp domain"/>
    <property type="match status" value="1"/>
</dbReference>
<evidence type="ECO:0000313" key="4">
    <source>
        <dbReference type="EMBL" id="KIE04837.1"/>
    </source>
</evidence>
<protein>
    <recommendedName>
        <fullName evidence="6">Outer membrane protein</fullName>
    </recommendedName>
</protein>
<keyword evidence="3" id="KW-0175">Coiled coil</keyword>
<keyword evidence="2" id="KW-0732">Signal</keyword>
<gene>
    <name evidence="4" type="ORF">NF27_FP00280</name>
</gene>
<dbReference type="AlphaFoldDB" id="A0A0C1MRX4"/>
<comment type="similarity">
    <text evidence="1">Belongs to the Skp family.</text>
</comment>
<organism evidence="4 5">
    <name type="scientific">Candidatus Jidaibacter acanthamoebae</name>
    <dbReference type="NCBI Taxonomy" id="86105"/>
    <lineage>
        <taxon>Bacteria</taxon>
        <taxon>Pseudomonadati</taxon>
        <taxon>Pseudomonadota</taxon>
        <taxon>Alphaproteobacteria</taxon>
        <taxon>Rickettsiales</taxon>
        <taxon>Candidatus Midichloriaceae</taxon>
        <taxon>Candidatus Jidaibacter</taxon>
    </lineage>
</organism>
<evidence type="ECO:0000313" key="5">
    <source>
        <dbReference type="Proteomes" id="UP000031258"/>
    </source>
</evidence>
<reference evidence="4 5" key="1">
    <citation type="submission" date="2014-11" db="EMBL/GenBank/DDBJ databases">
        <title>A Rickettsiales Symbiont of Amoebae With Ancient Features.</title>
        <authorList>
            <person name="Schulz F."/>
            <person name="Martijn J."/>
            <person name="Wascher F."/>
            <person name="Kostanjsek R."/>
            <person name="Ettema T.J."/>
            <person name="Horn M."/>
        </authorList>
    </citation>
    <scope>NUCLEOTIDE SEQUENCE [LARGE SCALE GENOMIC DNA]</scope>
    <source>
        <strain evidence="4 5">UWC36</strain>
    </source>
</reference>
<dbReference type="SUPFAM" id="SSF111384">
    <property type="entry name" value="OmpH-like"/>
    <property type="match status" value="1"/>
</dbReference>
<accession>A0A0C1MRX4</accession>
<evidence type="ECO:0000256" key="2">
    <source>
        <dbReference type="ARBA" id="ARBA00022729"/>
    </source>
</evidence>
<dbReference type="EMBL" id="JSWE01000141">
    <property type="protein sequence ID" value="KIE04837.1"/>
    <property type="molecule type" value="Genomic_DNA"/>
</dbReference>
<feature type="coiled-coil region" evidence="3">
    <location>
        <begin position="63"/>
        <end position="120"/>
    </location>
</feature>
<dbReference type="InterPro" id="IPR024930">
    <property type="entry name" value="Skp_dom_sf"/>
</dbReference>
<sequence length="195" mass="22701">MNFLEKYMRLNIKQFIITLPLITTLSFLPNLASAKSDNFEGNRIAVVDSQKMVEESKAFKSIKEQVNKKSESFKKEATNKEKELKKKFNELESNKRKLSKEAFDQESEKFSREAENFQKKGYEERMKIEKAYADAMSQVEKTINEIIQRKAKQDNYSLVLFKLSTVYSNENLDITASILTELDKALPKVEVKFSK</sequence>
<keyword evidence="5" id="KW-1185">Reference proteome</keyword>
<dbReference type="Pfam" id="PF03938">
    <property type="entry name" value="OmpH"/>
    <property type="match status" value="1"/>
</dbReference>
<dbReference type="GO" id="GO:0051082">
    <property type="term" value="F:unfolded protein binding"/>
    <property type="evidence" value="ECO:0007669"/>
    <property type="project" value="InterPro"/>
</dbReference>
<dbReference type="GO" id="GO:0005829">
    <property type="term" value="C:cytosol"/>
    <property type="evidence" value="ECO:0007669"/>
    <property type="project" value="TreeGrafter"/>
</dbReference>
<dbReference type="PANTHER" id="PTHR35089">
    <property type="entry name" value="CHAPERONE PROTEIN SKP"/>
    <property type="match status" value="1"/>
</dbReference>
<evidence type="ECO:0000256" key="1">
    <source>
        <dbReference type="ARBA" id="ARBA00009091"/>
    </source>
</evidence>
<name>A0A0C1MRX4_9RICK</name>
<dbReference type="STRING" id="86105.NF27_FP00280"/>
<evidence type="ECO:0008006" key="6">
    <source>
        <dbReference type="Google" id="ProtNLM"/>
    </source>
</evidence>
<dbReference type="GO" id="GO:0050821">
    <property type="term" value="P:protein stabilization"/>
    <property type="evidence" value="ECO:0007669"/>
    <property type="project" value="TreeGrafter"/>
</dbReference>
<dbReference type="Proteomes" id="UP000031258">
    <property type="component" value="Unassembled WGS sequence"/>
</dbReference>